<dbReference type="FunFam" id="2.40.10.120:FF:000007">
    <property type="entry name" value="Periplasmic serine endoprotease DegP-like"/>
    <property type="match status" value="1"/>
</dbReference>
<evidence type="ECO:0000256" key="12">
    <source>
        <dbReference type="ARBA" id="ARBA00023016"/>
    </source>
</evidence>
<dbReference type="Pfam" id="PF17820">
    <property type="entry name" value="PDZ_6"/>
    <property type="match status" value="1"/>
</dbReference>
<dbReference type="PRINTS" id="PR00834">
    <property type="entry name" value="PROTEASES2C"/>
</dbReference>
<keyword evidence="10" id="KW-0378">Hydrolase</keyword>
<gene>
    <name evidence="17" type="ORF">G5B40_01970</name>
</gene>
<keyword evidence="7" id="KW-0732">Signal</keyword>
<reference evidence="17 18" key="1">
    <citation type="submission" date="2020-02" db="EMBL/GenBank/DDBJ databases">
        <title>complete genome sequence of Rhodobacteraceae bacterium.</title>
        <authorList>
            <person name="Park J."/>
            <person name="Kim Y.-S."/>
            <person name="Kim K.-H."/>
        </authorList>
    </citation>
    <scope>NUCLEOTIDE SEQUENCE [LARGE SCALE GENOMIC DNA]</scope>
    <source>
        <strain evidence="17 18">RR4-56</strain>
    </source>
</reference>
<evidence type="ECO:0000313" key="17">
    <source>
        <dbReference type="EMBL" id="QIE57708.1"/>
    </source>
</evidence>
<feature type="binding site" evidence="15">
    <location>
        <position position="145"/>
    </location>
    <ligand>
        <name>substrate</name>
    </ligand>
</feature>
<dbReference type="InterPro" id="IPR041489">
    <property type="entry name" value="PDZ_6"/>
</dbReference>
<dbReference type="PANTHER" id="PTHR22939:SF130">
    <property type="entry name" value="PERIPLASMIC SERINE ENDOPROTEASE DEGP-LIKE-RELATED"/>
    <property type="match status" value="1"/>
</dbReference>
<dbReference type="GO" id="GO:0042597">
    <property type="term" value="C:periplasmic space"/>
    <property type="evidence" value="ECO:0007669"/>
    <property type="project" value="UniProtKB-SubCell"/>
</dbReference>
<evidence type="ECO:0000256" key="7">
    <source>
        <dbReference type="ARBA" id="ARBA00022729"/>
    </source>
</evidence>
<comment type="similarity">
    <text evidence="3">Belongs to the peptidase S1C family.</text>
</comment>
<accession>A0A7M3T6S7</accession>
<dbReference type="CDD" id="cd10839">
    <property type="entry name" value="cpPDZ1_DegP-like"/>
    <property type="match status" value="1"/>
</dbReference>
<keyword evidence="9" id="KW-0574">Periplasm</keyword>
<dbReference type="Gene3D" id="2.30.42.10">
    <property type="match status" value="2"/>
</dbReference>
<feature type="binding site" evidence="15">
    <location>
        <position position="115"/>
    </location>
    <ligand>
        <name>substrate</name>
    </ligand>
</feature>
<evidence type="ECO:0000313" key="18">
    <source>
        <dbReference type="Proteomes" id="UP000503336"/>
    </source>
</evidence>
<dbReference type="InterPro" id="IPR001478">
    <property type="entry name" value="PDZ"/>
</dbReference>
<evidence type="ECO:0000256" key="4">
    <source>
        <dbReference type="ARBA" id="ARBA00013035"/>
    </source>
</evidence>
<feature type="active site" description="Charge relay system" evidence="14">
    <location>
        <position position="145"/>
    </location>
</feature>
<feature type="active site" description="Charge relay system" evidence="14">
    <location>
        <position position="115"/>
    </location>
</feature>
<dbReference type="SUPFAM" id="SSF50494">
    <property type="entry name" value="Trypsin-like serine proteases"/>
    <property type="match status" value="1"/>
</dbReference>
<sequence>MKSLPLSPLERVRIVVVAALGAIMMLTAPGAALGAPDSFADLAERLSPAVVNIATTQTVTAPDRGPRPKLPPGSPFEDLFRDFFDGLPERGPRTTSSLGSGFVIDPDGIVVTNNHVIEDADEIVVNFSDGTTLPATLIGTDPKTDIALLKLTPPAPLVFVSFGDSSASRVGDWVLAIGNPFGLGGSVSAGIISARNRDINSGPYDDFIQTDAAINRGNSGGPLFNMAGEVIGVNTAIISPSGGSIGIGFSVPSALVKNVVSQLREFGHTKRGWLGVRIQQVTPELAEGLGLDKPVGALVSEVTADGPAAEGGIEAGDVIMKFDGRDIAEMRDLPRMVAETAVGKDVRVVIWRKGKTQTVKVVLGLLDEGDSGAPPEVDKPEAPAVAETALGMKLEPLTEKSRSDYGVAEDAKGVLVTEVDAGSTAAEKGVRPGDVIVEVAQEAVATPADVRGGVAKAKEEGRKSVLILVQSGADLRFVALKITN</sequence>
<protein>
    <recommendedName>
        <fullName evidence="5">Probable periplasmic serine endoprotease DegP-like</fullName>
        <ecNumber evidence="4">3.4.21.107</ecNumber>
    </recommendedName>
    <alternativeName>
        <fullName evidence="13">Protease Do</fullName>
    </alternativeName>
</protein>
<dbReference type="InterPro" id="IPR036034">
    <property type="entry name" value="PDZ_sf"/>
</dbReference>
<evidence type="ECO:0000256" key="2">
    <source>
        <dbReference type="ARBA" id="ARBA00004418"/>
    </source>
</evidence>
<dbReference type="EMBL" id="CP049056">
    <property type="protein sequence ID" value="QIE57708.1"/>
    <property type="molecule type" value="Genomic_DNA"/>
</dbReference>
<dbReference type="GO" id="GO:0004252">
    <property type="term" value="F:serine-type endopeptidase activity"/>
    <property type="evidence" value="ECO:0007669"/>
    <property type="project" value="InterPro"/>
</dbReference>
<keyword evidence="12" id="KW-0346">Stress response</keyword>
<evidence type="ECO:0000256" key="6">
    <source>
        <dbReference type="ARBA" id="ARBA00022670"/>
    </source>
</evidence>
<dbReference type="InterPro" id="IPR001940">
    <property type="entry name" value="Peptidase_S1C"/>
</dbReference>
<dbReference type="EC" id="3.4.21.107" evidence="4"/>
<organism evidence="17 18">
    <name type="scientific">Pikeienuella piscinae</name>
    <dbReference type="NCBI Taxonomy" id="2748098"/>
    <lineage>
        <taxon>Bacteria</taxon>
        <taxon>Pseudomonadati</taxon>
        <taxon>Pseudomonadota</taxon>
        <taxon>Alphaproteobacteria</taxon>
        <taxon>Rhodobacterales</taxon>
        <taxon>Paracoccaceae</taxon>
        <taxon>Pikeienuella</taxon>
    </lineage>
</organism>
<dbReference type="Pfam" id="PF13365">
    <property type="entry name" value="Trypsin_2"/>
    <property type="match status" value="1"/>
</dbReference>
<evidence type="ECO:0000256" key="5">
    <source>
        <dbReference type="ARBA" id="ARBA00013958"/>
    </source>
</evidence>
<evidence type="ECO:0000256" key="8">
    <source>
        <dbReference type="ARBA" id="ARBA00022737"/>
    </source>
</evidence>
<evidence type="ECO:0000259" key="16">
    <source>
        <dbReference type="PROSITE" id="PS50106"/>
    </source>
</evidence>
<keyword evidence="18" id="KW-1185">Reference proteome</keyword>
<dbReference type="PANTHER" id="PTHR22939">
    <property type="entry name" value="SERINE PROTEASE FAMILY S1C HTRA-RELATED"/>
    <property type="match status" value="1"/>
</dbReference>
<evidence type="ECO:0000256" key="1">
    <source>
        <dbReference type="ARBA" id="ARBA00001772"/>
    </source>
</evidence>
<dbReference type="AlphaFoldDB" id="A0A7M3T6S7"/>
<evidence type="ECO:0000256" key="14">
    <source>
        <dbReference type="PIRSR" id="PIRSR611782-1"/>
    </source>
</evidence>
<dbReference type="GO" id="GO:0006508">
    <property type="term" value="P:proteolysis"/>
    <property type="evidence" value="ECO:0007669"/>
    <property type="project" value="UniProtKB-KW"/>
</dbReference>
<evidence type="ECO:0000256" key="15">
    <source>
        <dbReference type="PIRSR" id="PIRSR611782-2"/>
    </source>
</evidence>
<feature type="active site" description="Charge relay system" evidence="14">
    <location>
        <position position="219"/>
    </location>
</feature>
<evidence type="ECO:0000256" key="13">
    <source>
        <dbReference type="ARBA" id="ARBA00032850"/>
    </source>
</evidence>
<dbReference type="SMART" id="SM00228">
    <property type="entry name" value="PDZ"/>
    <property type="match status" value="2"/>
</dbReference>
<dbReference type="InterPro" id="IPR011782">
    <property type="entry name" value="Pept_S1C_Do"/>
</dbReference>
<evidence type="ECO:0000256" key="3">
    <source>
        <dbReference type="ARBA" id="ARBA00010541"/>
    </source>
</evidence>
<proteinExistence type="inferred from homology"/>
<name>A0A7M3T6S7_9RHOB</name>
<dbReference type="PROSITE" id="PS50106">
    <property type="entry name" value="PDZ"/>
    <property type="match status" value="2"/>
</dbReference>
<keyword evidence="8" id="KW-0677">Repeat</keyword>
<comment type="catalytic activity">
    <reaction evidence="1">
        <text>Acts on substrates that are at least partially unfolded. The cleavage site P1 residue is normally between a pair of hydrophobic residues, such as Val-|-Val.</text>
        <dbReference type="EC" id="3.4.21.107"/>
    </reaction>
</comment>
<dbReference type="NCBIfam" id="TIGR02037">
    <property type="entry name" value="degP_htrA_DO"/>
    <property type="match status" value="1"/>
</dbReference>
<comment type="subcellular location">
    <subcellularLocation>
        <location evidence="2">Periplasm</location>
    </subcellularLocation>
</comment>
<evidence type="ECO:0000256" key="11">
    <source>
        <dbReference type="ARBA" id="ARBA00022825"/>
    </source>
</evidence>
<evidence type="ECO:0000256" key="10">
    <source>
        <dbReference type="ARBA" id="ARBA00022801"/>
    </source>
</evidence>
<keyword evidence="11" id="KW-0720">Serine protease</keyword>
<dbReference type="Pfam" id="PF13180">
    <property type="entry name" value="PDZ_2"/>
    <property type="match status" value="1"/>
</dbReference>
<feature type="domain" description="PDZ" evidence="16">
    <location>
        <begin position="394"/>
        <end position="472"/>
    </location>
</feature>
<evidence type="ECO:0000256" key="9">
    <source>
        <dbReference type="ARBA" id="ARBA00022764"/>
    </source>
</evidence>
<dbReference type="InterPro" id="IPR009003">
    <property type="entry name" value="Peptidase_S1_PA"/>
</dbReference>
<dbReference type="KEGG" id="hdh:G5B40_01970"/>
<feature type="binding site" evidence="15">
    <location>
        <begin position="217"/>
        <end position="219"/>
    </location>
    <ligand>
        <name>substrate</name>
    </ligand>
</feature>
<dbReference type="Proteomes" id="UP000503336">
    <property type="component" value="Chromosome"/>
</dbReference>
<dbReference type="SUPFAM" id="SSF50156">
    <property type="entry name" value="PDZ domain-like"/>
    <property type="match status" value="2"/>
</dbReference>
<keyword evidence="6 17" id="KW-0645">Protease</keyword>
<dbReference type="Gene3D" id="2.40.10.120">
    <property type="match status" value="1"/>
</dbReference>
<feature type="domain" description="PDZ" evidence="16">
    <location>
        <begin position="263"/>
        <end position="354"/>
    </location>
</feature>